<feature type="transmembrane region" description="Helical" evidence="1">
    <location>
        <begin position="76"/>
        <end position="96"/>
    </location>
</feature>
<sequence>MSLFLIFGFLIPLLGGEFLSLVMAYFIMSLNLFFMGIHGNGGLTPFLLLLLFTGGMMVFVLFSTLIFSSKLQTEPMFLLVPFIFPSLLGLMFQPLYLVNLSGIYTLFPFSMVILPSLGLYLMSVMNLRVIFFG</sequence>
<gene>
    <name evidence="2" type="primary">nad6</name>
</gene>
<keyword evidence="2" id="KW-0496">Mitochondrion</keyword>
<organism evidence="2">
    <name type="scientific">Thetys vagina</name>
    <dbReference type="NCBI Taxonomy" id="942565"/>
    <lineage>
        <taxon>Eukaryota</taxon>
        <taxon>Metazoa</taxon>
        <taxon>Chordata</taxon>
        <taxon>Tunicata</taxon>
        <taxon>Thaliacea</taxon>
        <taxon>Salpida</taxon>
        <taxon>Salpidae</taxon>
        <taxon>Thetys</taxon>
    </lineage>
</organism>
<feature type="transmembrane region" description="Helical" evidence="1">
    <location>
        <begin position="48"/>
        <end position="67"/>
    </location>
</feature>
<protein>
    <submittedName>
        <fullName evidence="2">NADH dehydrogenase subunit 6</fullName>
    </submittedName>
</protein>
<dbReference type="EMBL" id="LC590040">
    <property type="protein sequence ID" value="BCM73326.1"/>
    <property type="molecule type" value="Genomic_DNA"/>
</dbReference>
<keyword evidence="1" id="KW-0812">Transmembrane</keyword>
<evidence type="ECO:0000313" key="2">
    <source>
        <dbReference type="EMBL" id="BCM73326.1"/>
    </source>
</evidence>
<evidence type="ECO:0000256" key="1">
    <source>
        <dbReference type="SAM" id="Phobius"/>
    </source>
</evidence>
<proteinExistence type="predicted"/>
<feature type="transmembrane region" description="Helical" evidence="1">
    <location>
        <begin position="102"/>
        <end position="122"/>
    </location>
</feature>
<accession>A0AA86M995</accession>
<geneLocation type="mitochondrion" evidence="2"/>
<keyword evidence="1" id="KW-0472">Membrane</keyword>
<reference evidence="2" key="1">
    <citation type="submission" date="2020-10" db="EMBL/GenBank/DDBJ databases">
        <title>Nuclear ribosomal and mitochondrial DNA copy number and intra-individual variation in the tunicate zooplankton salps.</title>
        <authorList>
            <person name="Goodall-Copestake W.P."/>
        </authorList>
    </citation>
    <scope>NUCLEOTIDE SEQUENCE</scope>
    <source>
        <strain evidence="2">E32_Tv1</strain>
        <tissue evidence="2">Muscle</tissue>
    </source>
</reference>
<dbReference type="AlphaFoldDB" id="A0AA86M995"/>
<name>A0AA86M995_9UROC</name>
<keyword evidence="1" id="KW-1133">Transmembrane helix</keyword>